<keyword evidence="2" id="KW-1185">Reference proteome</keyword>
<accession>A0A1I8GET9</accession>
<evidence type="ECO:0000313" key="4">
    <source>
        <dbReference type="WBParaSite" id="maker-uti_cns_0001802-snap-gene-0.4-mRNA-1"/>
    </source>
</evidence>
<feature type="compositionally biased region" description="Basic residues" evidence="1">
    <location>
        <begin position="79"/>
        <end position="88"/>
    </location>
</feature>
<dbReference type="WBParaSite" id="maker-uti_cns_0000211-snap-gene-0.4-mRNA-1">
    <property type="protein sequence ID" value="maker-uti_cns_0000211-snap-gene-0.4-mRNA-1"/>
    <property type="gene ID" value="maker-uti_cns_0000211-snap-gene-0.4"/>
</dbReference>
<dbReference type="WBParaSite" id="maker-uti_cns_0003131-snap-gene-0.3-mRNA-1">
    <property type="protein sequence ID" value="maker-uti_cns_0003131-snap-gene-0.3-mRNA-1"/>
    <property type="gene ID" value="maker-uti_cns_0003131-snap-gene-0.3"/>
</dbReference>
<evidence type="ECO:0000313" key="3">
    <source>
        <dbReference type="WBParaSite" id="maker-uti_cns_0000211-snap-gene-0.4-mRNA-1"/>
    </source>
</evidence>
<organism evidence="2 4">
    <name type="scientific">Macrostomum lignano</name>
    <dbReference type="NCBI Taxonomy" id="282301"/>
    <lineage>
        <taxon>Eukaryota</taxon>
        <taxon>Metazoa</taxon>
        <taxon>Spiralia</taxon>
        <taxon>Lophotrochozoa</taxon>
        <taxon>Platyhelminthes</taxon>
        <taxon>Rhabditophora</taxon>
        <taxon>Macrostomorpha</taxon>
        <taxon>Macrostomida</taxon>
        <taxon>Macrostomidae</taxon>
        <taxon>Macrostomum</taxon>
    </lineage>
</organism>
<sequence length="178" mass="22484">RLGSQRSRRLPTLGWSERGPATWTRRHRGHVGRWNVWRRRWRRRRQLCLAANRSWFDVASAACGSRRRRRCVECESGHQRHRRHRRHAVGQPDVHPGRAGRRQRLRRGRRFENRRRPSSRRPRRRLAGRRLRRQPRHRRWRRHAGPVRQPELARRWPRRLRRRLRWRRRRFSQRIGWW</sequence>
<evidence type="ECO:0000313" key="2">
    <source>
        <dbReference type="Proteomes" id="UP000095280"/>
    </source>
</evidence>
<dbReference type="WBParaSite" id="maker-uti_cns_0001802-snap-gene-0.4-mRNA-1">
    <property type="protein sequence ID" value="maker-uti_cns_0001802-snap-gene-0.4-mRNA-1"/>
    <property type="gene ID" value="maker-uti_cns_0001802-snap-gene-0.4"/>
</dbReference>
<dbReference type="Proteomes" id="UP000095280">
    <property type="component" value="Unplaced"/>
</dbReference>
<feature type="compositionally biased region" description="Basic residues" evidence="1">
    <location>
        <begin position="116"/>
        <end position="145"/>
    </location>
</feature>
<evidence type="ECO:0000256" key="1">
    <source>
        <dbReference type="SAM" id="MobiDB-lite"/>
    </source>
</evidence>
<feature type="region of interest" description="Disordered" evidence="1">
    <location>
        <begin position="76"/>
        <end position="147"/>
    </location>
</feature>
<reference evidence="3 4" key="1">
    <citation type="submission" date="2016-11" db="UniProtKB">
        <authorList>
            <consortium name="WormBaseParasite"/>
        </authorList>
    </citation>
    <scope>IDENTIFICATION</scope>
</reference>
<feature type="compositionally biased region" description="Basic residues" evidence="1">
    <location>
        <begin position="98"/>
        <end position="109"/>
    </location>
</feature>
<feature type="region of interest" description="Disordered" evidence="1">
    <location>
        <begin position="1"/>
        <end position="20"/>
    </location>
</feature>
<name>A0A1I8GET9_9PLAT</name>
<dbReference type="AlphaFoldDB" id="A0A1I8GET9"/>
<protein>
    <submittedName>
        <fullName evidence="3 4">Alkaline phosphatase</fullName>
    </submittedName>
</protein>
<proteinExistence type="predicted"/>